<proteinExistence type="predicted"/>
<dbReference type="CDD" id="cd02208">
    <property type="entry name" value="cupin_RmlC-like"/>
    <property type="match status" value="1"/>
</dbReference>
<organism evidence="2 3">
    <name type="scientific">Lepidopterella palustris CBS 459.81</name>
    <dbReference type="NCBI Taxonomy" id="1314670"/>
    <lineage>
        <taxon>Eukaryota</taxon>
        <taxon>Fungi</taxon>
        <taxon>Dikarya</taxon>
        <taxon>Ascomycota</taxon>
        <taxon>Pezizomycotina</taxon>
        <taxon>Dothideomycetes</taxon>
        <taxon>Pleosporomycetidae</taxon>
        <taxon>Mytilinidiales</taxon>
        <taxon>Argynnaceae</taxon>
        <taxon>Lepidopterella</taxon>
    </lineage>
</organism>
<sequence length="240" mass="26723">MTFSDPIITRPPPSSVTYNLSSPHQTIITLPPNSSWTSGLHWHSTHTEYLLLLRGSIHLRLNSVSKTLSALADGSGVEVTIPQGARHEWERADAGKGEEGDGEEVLVIERTDPNDGEKSLFFWNLNGVVMVAAQKGTESRIGLRRLVEKAWMMLSLLRIFWELDNWPVFLDLGGMVQGFTYGGLLLRLAYRVEWIVAHLILGAASALGKVFGMKAVRKEMTPKALWNEWESRRANGGKTS</sequence>
<protein>
    <submittedName>
        <fullName evidence="2">Uncharacterized protein</fullName>
    </submittedName>
</protein>
<keyword evidence="1" id="KW-0812">Transmembrane</keyword>
<name>A0A8E2JEQ4_9PEZI</name>
<dbReference type="Gene3D" id="2.60.120.10">
    <property type="entry name" value="Jelly Rolls"/>
    <property type="match status" value="1"/>
</dbReference>
<keyword evidence="3" id="KW-1185">Reference proteome</keyword>
<dbReference type="InterPro" id="IPR011051">
    <property type="entry name" value="RmlC_Cupin_sf"/>
</dbReference>
<dbReference type="InterPro" id="IPR014710">
    <property type="entry name" value="RmlC-like_jellyroll"/>
</dbReference>
<feature type="transmembrane region" description="Helical" evidence="1">
    <location>
        <begin position="188"/>
        <end position="211"/>
    </location>
</feature>
<dbReference type="OrthoDB" id="504210at2759"/>
<dbReference type="EMBL" id="KV744986">
    <property type="protein sequence ID" value="OCK79814.1"/>
    <property type="molecule type" value="Genomic_DNA"/>
</dbReference>
<reference evidence="2 3" key="1">
    <citation type="journal article" date="2016" name="Nat. Commun.">
        <title>Ectomycorrhizal ecology is imprinted in the genome of the dominant symbiotic fungus Cenococcum geophilum.</title>
        <authorList>
            <consortium name="DOE Joint Genome Institute"/>
            <person name="Peter M."/>
            <person name="Kohler A."/>
            <person name="Ohm R.A."/>
            <person name="Kuo A."/>
            <person name="Krutzmann J."/>
            <person name="Morin E."/>
            <person name="Arend M."/>
            <person name="Barry K.W."/>
            <person name="Binder M."/>
            <person name="Choi C."/>
            <person name="Clum A."/>
            <person name="Copeland A."/>
            <person name="Grisel N."/>
            <person name="Haridas S."/>
            <person name="Kipfer T."/>
            <person name="LaButti K."/>
            <person name="Lindquist E."/>
            <person name="Lipzen A."/>
            <person name="Maire R."/>
            <person name="Meier B."/>
            <person name="Mihaltcheva S."/>
            <person name="Molinier V."/>
            <person name="Murat C."/>
            <person name="Poggeler S."/>
            <person name="Quandt C.A."/>
            <person name="Sperisen C."/>
            <person name="Tritt A."/>
            <person name="Tisserant E."/>
            <person name="Crous P.W."/>
            <person name="Henrissat B."/>
            <person name="Nehls U."/>
            <person name="Egli S."/>
            <person name="Spatafora J.W."/>
            <person name="Grigoriev I.V."/>
            <person name="Martin F.M."/>
        </authorList>
    </citation>
    <scope>NUCLEOTIDE SEQUENCE [LARGE SCALE GENOMIC DNA]</scope>
    <source>
        <strain evidence="2 3">CBS 459.81</strain>
    </source>
</reference>
<evidence type="ECO:0000313" key="3">
    <source>
        <dbReference type="Proteomes" id="UP000250266"/>
    </source>
</evidence>
<evidence type="ECO:0000256" key="1">
    <source>
        <dbReference type="SAM" id="Phobius"/>
    </source>
</evidence>
<dbReference type="AlphaFoldDB" id="A0A8E2JEQ4"/>
<keyword evidence="1" id="KW-1133">Transmembrane helix</keyword>
<dbReference type="Proteomes" id="UP000250266">
    <property type="component" value="Unassembled WGS sequence"/>
</dbReference>
<accession>A0A8E2JEQ4</accession>
<keyword evidence="1" id="KW-0472">Membrane</keyword>
<gene>
    <name evidence="2" type="ORF">K432DRAFT_299023</name>
</gene>
<evidence type="ECO:0000313" key="2">
    <source>
        <dbReference type="EMBL" id="OCK79814.1"/>
    </source>
</evidence>
<dbReference type="SUPFAM" id="SSF51182">
    <property type="entry name" value="RmlC-like cupins"/>
    <property type="match status" value="1"/>
</dbReference>